<reference evidence="1" key="1">
    <citation type="submission" date="2020-05" db="EMBL/GenBank/DDBJ databases">
        <title>Large-scale comparative analyses of tick genomes elucidate their genetic diversity and vector capacities.</title>
        <authorList>
            <person name="Jia N."/>
            <person name="Wang J."/>
            <person name="Shi W."/>
            <person name="Du L."/>
            <person name="Sun Y."/>
            <person name="Zhan W."/>
            <person name="Jiang J."/>
            <person name="Wang Q."/>
            <person name="Zhang B."/>
            <person name="Ji P."/>
            <person name="Sakyi L.B."/>
            <person name="Cui X."/>
            <person name="Yuan T."/>
            <person name="Jiang B."/>
            <person name="Yang W."/>
            <person name="Lam T.T.-Y."/>
            <person name="Chang Q."/>
            <person name="Ding S."/>
            <person name="Wang X."/>
            <person name="Zhu J."/>
            <person name="Ruan X."/>
            <person name="Zhao L."/>
            <person name="Wei J."/>
            <person name="Que T."/>
            <person name="Du C."/>
            <person name="Cheng J."/>
            <person name="Dai P."/>
            <person name="Han X."/>
            <person name="Huang E."/>
            <person name="Gao Y."/>
            <person name="Liu J."/>
            <person name="Shao H."/>
            <person name="Ye R."/>
            <person name="Li L."/>
            <person name="Wei W."/>
            <person name="Wang X."/>
            <person name="Wang C."/>
            <person name="Yang T."/>
            <person name="Huo Q."/>
            <person name="Li W."/>
            <person name="Guo W."/>
            <person name="Chen H."/>
            <person name="Zhou L."/>
            <person name="Ni X."/>
            <person name="Tian J."/>
            <person name="Zhou Y."/>
            <person name="Sheng Y."/>
            <person name="Liu T."/>
            <person name="Pan Y."/>
            <person name="Xia L."/>
            <person name="Li J."/>
            <person name="Zhao F."/>
            <person name="Cao W."/>
        </authorList>
    </citation>
    <scope>NUCLEOTIDE SEQUENCE</scope>
    <source>
        <strain evidence="1">Hyas-2018</strain>
    </source>
</reference>
<name>A0ACB7SII1_HYAAI</name>
<keyword evidence="2" id="KW-1185">Reference proteome</keyword>
<evidence type="ECO:0000313" key="2">
    <source>
        <dbReference type="Proteomes" id="UP000821845"/>
    </source>
</evidence>
<dbReference type="Proteomes" id="UP000821845">
    <property type="component" value="Chromosome 4"/>
</dbReference>
<sequence>MFGRARRRPLFGDPLRFIGPHVFFASLLALYPDQLPRPLSPTGPEPSSIHVYCYSSQPAFSRSADAYLPSDASSPPTRTPSFLPSSEALAETARTRGLSPVPGETKGPQRQRDGDLRFTLRFERQKSEQREPDDEASPQGGGCWTLGFLNKRTSPKPKRKKKQKKGNVHHHRVPSWTLVPRSRKGAVRMKNEKPAQPAAASRPASIHQQTPADQQA</sequence>
<gene>
    <name evidence="1" type="ORF">HPB50_018663</name>
</gene>
<comment type="caution">
    <text evidence="1">The sequence shown here is derived from an EMBL/GenBank/DDBJ whole genome shotgun (WGS) entry which is preliminary data.</text>
</comment>
<accession>A0ACB7SII1</accession>
<protein>
    <submittedName>
        <fullName evidence="1">Uncharacterized protein</fullName>
    </submittedName>
</protein>
<organism evidence="1 2">
    <name type="scientific">Hyalomma asiaticum</name>
    <name type="common">Tick</name>
    <dbReference type="NCBI Taxonomy" id="266040"/>
    <lineage>
        <taxon>Eukaryota</taxon>
        <taxon>Metazoa</taxon>
        <taxon>Ecdysozoa</taxon>
        <taxon>Arthropoda</taxon>
        <taxon>Chelicerata</taxon>
        <taxon>Arachnida</taxon>
        <taxon>Acari</taxon>
        <taxon>Parasitiformes</taxon>
        <taxon>Ixodida</taxon>
        <taxon>Ixodoidea</taxon>
        <taxon>Ixodidae</taxon>
        <taxon>Hyalomminae</taxon>
        <taxon>Hyalomma</taxon>
    </lineage>
</organism>
<proteinExistence type="predicted"/>
<evidence type="ECO:0000313" key="1">
    <source>
        <dbReference type="EMBL" id="KAH6933882.1"/>
    </source>
</evidence>
<dbReference type="EMBL" id="CM023484">
    <property type="protein sequence ID" value="KAH6933882.1"/>
    <property type="molecule type" value="Genomic_DNA"/>
</dbReference>